<comment type="caution">
    <text evidence="2">The sequence shown here is derived from an EMBL/GenBank/DDBJ whole genome shotgun (WGS) entry which is preliminary data.</text>
</comment>
<dbReference type="RefSeq" id="WP_238198984.1">
    <property type="nucleotide sequence ID" value="NZ_BPQZ01000029.1"/>
</dbReference>
<dbReference type="InterPro" id="IPR038084">
    <property type="entry name" value="PduO/GlcC-like_sf"/>
</dbReference>
<dbReference type="InterPro" id="IPR052517">
    <property type="entry name" value="GlcG_carb_metab_protein"/>
</dbReference>
<accession>A0AA37WVB9</accession>
<name>A0AA37WVB9_9HYPH</name>
<dbReference type="Gene3D" id="3.30.450.150">
    <property type="entry name" value="Haem-degrading domain"/>
    <property type="match status" value="1"/>
</dbReference>
<dbReference type="AlphaFoldDB" id="A0AA37WVB9"/>
<evidence type="ECO:0000313" key="2">
    <source>
        <dbReference type="EMBL" id="GLS74259.1"/>
    </source>
</evidence>
<organism evidence="2 3">
    <name type="scientific">Methylobacterium tardum</name>
    <dbReference type="NCBI Taxonomy" id="374432"/>
    <lineage>
        <taxon>Bacteria</taxon>
        <taxon>Pseudomonadati</taxon>
        <taxon>Pseudomonadota</taxon>
        <taxon>Alphaproteobacteria</taxon>
        <taxon>Hyphomicrobiales</taxon>
        <taxon>Methylobacteriaceae</taxon>
        <taxon>Methylobacterium</taxon>
    </lineage>
</organism>
<evidence type="ECO:0008006" key="4">
    <source>
        <dbReference type="Google" id="ProtNLM"/>
    </source>
</evidence>
<dbReference type="PANTHER" id="PTHR34309:SF1">
    <property type="entry name" value="PROTEIN GLCG"/>
    <property type="match status" value="1"/>
</dbReference>
<protein>
    <recommendedName>
        <fullName evidence="4">Heme-binding protein</fullName>
    </recommendedName>
</protein>
<dbReference type="InterPro" id="IPR005624">
    <property type="entry name" value="PduO/GlcC-like"/>
</dbReference>
<dbReference type="SUPFAM" id="SSF143744">
    <property type="entry name" value="GlcG-like"/>
    <property type="match status" value="1"/>
</dbReference>
<evidence type="ECO:0000313" key="3">
    <source>
        <dbReference type="Proteomes" id="UP001157440"/>
    </source>
</evidence>
<gene>
    <name evidence="2" type="ORF">GCM10007890_62740</name>
</gene>
<dbReference type="PANTHER" id="PTHR34309">
    <property type="entry name" value="SLR1406 PROTEIN"/>
    <property type="match status" value="1"/>
</dbReference>
<proteinExistence type="predicted"/>
<sequence length="166" mass="16362">MTDSPAAATRRVPQLTHAAALAALQAAVAHAEAIGVPENVAVVDQGGNLLAFLRMDGAKLLSRESALAKAVTAASNGVPTGRLPADLAVTVALASRGRLTNLPGGLPILIDGACLGGIGVGSGTSDQDVAVARAALRAIGAEDLDVRDPNVRGPNGQARGAGGPEP</sequence>
<feature type="region of interest" description="Disordered" evidence="1">
    <location>
        <begin position="145"/>
        <end position="166"/>
    </location>
</feature>
<reference evidence="3" key="1">
    <citation type="journal article" date="2019" name="Int. J. Syst. Evol. Microbiol.">
        <title>The Global Catalogue of Microorganisms (GCM) 10K type strain sequencing project: providing services to taxonomists for standard genome sequencing and annotation.</title>
        <authorList>
            <consortium name="The Broad Institute Genomics Platform"/>
            <consortium name="The Broad Institute Genome Sequencing Center for Infectious Disease"/>
            <person name="Wu L."/>
            <person name="Ma J."/>
        </authorList>
    </citation>
    <scope>NUCLEOTIDE SEQUENCE [LARGE SCALE GENOMIC DNA]</scope>
    <source>
        <strain evidence="3">NBRC 103632</strain>
    </source>
</reference>
<dbReference type="Proteomes" id="UP001157440">
    <property type="component" value="Unassembled WGS sequence"/>
</dbReference>
<dbReference type="Pfam" id="PF03928">
    <property type="entry name" value="HbpS-like"/>
    <property type="match status" value="1"/>
</dbReference>
<keyword evidence="3" id="KW-1185">Reference proteome</keyword>
<dbReference type="EMBL" id="BSPL01000034">
    <property type="protein sequence ID" value="GLS74259.1"/>
    <property type="molecule type" value="Genomic_DNA"/>
</dbReference>
<evidence type="ECO:0000256" key="1">
    <source>
        <dbReference type="SAM" id="MobiDB-lite"/>
    </source>
</evidence>